<sequence length="75" mass="8097">MNSYISSLGPCDCWQGTSASGAGLGASNVQGIAGSRCQCIRQGYQRHKSKTCCATSRSRLMNSYHVFRAIIGRNH</sequence>
<reference evidence="1 2" key="1">
    <citation type="submission" date="2019-03" db="EMBL/GenBank/DDBJ databases">
        <title>Single cell metagenomics reveals metabolic interactions within the superorganism composed of flagellate Streblomastix strix and complex community of Bacteroidetes bacteria on its surface.</title>
        <authorList>
            <person name="Treitli S.C."/>
            <person name="Kolisko M."/>
            <person name="Husnik F."/>
            <person name="Keeling P."/>
            <person name="Hampl V."/>
        </authorList>
    </citation>
    <scope>NUCLEOTIDE SEQUENCE [LARGE SCALE GENOMIC DNA]</scope>
    <source>
        <strain evidence="1">ST1C</strain>
    </source>
</reference>
<dbReference type="Proteomes" id="UP000324800">
    <property type="component" value="Unassembled WGS sequence"/>
</dbReference>
<accession>A0A5J4URA5</accession>
<name>A0A5J4URA5_9EUKA</name>
<protein>
    <submittedName>
        <fullName evidence="1">Uncharacterized protein</fullName>
    </submittedName>
</protein>
<organism evidence="1 2">
    <name type="scientific">Streblomastix strix</name>
    <dbReference type="NCBI Taxonomy" id="222440"/>
    <lineage>
        <taxon>Eukaryota</taxon>
        <taxon>Metamonada</taxon>
        <taxon>Preaxostyla</taxon>
        <taxon>Oxymonadida</taxon>
        <taxon>Streblomastigidae</taxon>
        <taxon>Streblomastix</taxon>
    </lineage>
</organism>
<dbReference type="EMBL" id="SNRW01013119">
    <property type="protein sequence ID" value="KAA6372978.1"/>
    <property type="molecule type" value="Genomic_DNA"/>
</dbReference>
<comment type="caution">
    <text evidence="1">The sequence shown here is derived from an EMBL/GenBank/DDBJ whole genome shotgun (WGS) entry which is preliminary data.</text>
</comment>
<dbReference type="AlphaFoldDB" id="A0A5J4URA5"/>
<evidence type="ECO:0000313" key="2">
    <source>
        <dbReference type="Proteomes" id="UP000324800"/>
    </source>
</evidence>
<gene>
    <name evidence="1" type="ORF">EZS28_031494</name>
</gene>
<evidence type="ECO:0000313" key="1">
    <source>
        <dbReference type="EMBL" id="KAA6372978.1"/>
    </source>
</evidence>
<proteinExistence type="predicted"/>